<dbReference type="Gene3D" id="1.50.40.10">
    <property type="entry name" value="Mitochondrial carrier domain"/>
    <property type="match status" value="1"/>
</dbReference>
<accession>A0A177WIZ8</accession>
<evidence type="ECO:0000256" key="4">
    <source>
        <dbReference type="ARBA" id="ARBA00022692"/>
    </source>
</evidence>
<evidence type="ECO:0000256" key="14">
    <source>
        <dbReference type="SAM" id="MobiDB-lite"/>
    </source>
</evidence>
<organism evidence="17 18">
    <name type="scientific">Batrachochytrium dendrobatidis (strain JEL423)</name>
    <dbReference type="NCBI Taxonomy" id="403673"/>
    <lineage>
        <taxon>Eukaryota</taxon>
        <taxon>Fungi</taxon>
        <taxon>Fungi incertae sedis</taxon>
        <taxon>Chytridiomycota</taxon>
        <taxon>Chytridiomycota incertae sedis</taxon>
        <taxon>Chytridiomycetes</taxon>
        <taxon>Rhizophydiales</taxon>
        <taxon>Rhizophydiales incertae sedis</taxon>
        <taxon>Batrachochytrium</taxon>
    </lineage>
</organism>
<evidence type="ECO:0000256" key="10">
    <source>
        <dbReference type="ARBA" id="ARBA00023128"/>
    </source>
</evidence>
<dbReference type="InterPro" id="IPR011992">
    <property type="entry name" value="EF-hand-dom_pair"/>
</dbReference>
<keyword evidence="10" id="KW-0496">Mitochondrion</keyword>
<feature type="region of interest" description="Disordered" evidence="14">
    <location>
        <begin position="1"/>
        <end position="35"/>
    </location>
</feature>
<dbReference type="Gene3D" id="1.10.238.10">
    <property type="entry name" value="EF-hand"/>
    <property type="match status" value="2"/>
</dbReference>
<feature type="domain" description="EF-hand" evidence="16">
    <location>
        <begin position="192"/>
        <end position="227"/>
    </location>
</feature>
<evidence type="ECO:0000256" key="12">
    <source>
        <dbReference type="PROSITE-ProRule" id="PRU00282"/>
    </source>
</evidence>
<dbReference type="InterPro" id="IPR018108">
    <property type="entry name" value="MCP_transmembrane"/>
</dbReference>
<dbReference type="GO" id="GO:0005509">
    <property type="term" value="F:calcium ion binding"/>
    <property type="evidence" value="ECO:0007669"/>
    <property type="project" value="InterPro"/>
</dbReference>
<feature type="domain" description="EF-hand" evidence="16">
    <location>
        <begin position="156"/>
        <end position="191"/>
    </location>
</feature>
<evidence type="ECO:0000256" key="2">
    <source>
        <dbReference type="ARBA" id="ARBA00006375"/>
    </source>
</evidence>
<reference evidence="17 18" key="1">
    <citation type="submission" date="2006-10" db="EMBL/GenBank/DDBJ databases">
        <title>The Genome Sequence of Batrachochytrium dendrobatidis JEL423.</title>
        <authorList>
            <consortium name="The Broad Institute Genome Sequencing Platform"/>
            <person name="Birren B."/>
            <person name="Lander E."/>
            <person name="Galagan J."/>
            <person name="Cuomo C."/>
            <person name="Devon K."/>
            <person name="Jaffe D."/>
            <person name="Butler J."/>
            <person name="Alvarez P."/>
            <person name="Gnerre S."/>
            <person name="Grabherr M."/>
            <person name="Kleber M."/>
            <person name="Mauceli E."/>
            <person name="Brockman W."/>
            <person name="Young S."/>
            <person name="LaButti K."/>
            <person name="Sykes S."/>
            <person name="DeCaprio D."/>
            <person name="Crawford M."/>
            <person name="Koehrsen M."/>
            <person name="Engels R."/>
            <person name="Montgomery P."/>
            <person name="Pearson M."/>
            <person name="Howarth C."/>
            <person name="Larson L."/>
            <person name="White J."/>
            <person name="O'Leary S."/>
            <person name="Kodira C."/>
            <person name="Zeng Q."/>
            <person name="Yandava C."/>
            <person name="Alvarado L."/>
            <person name="Longcore J."/>
            <person name="James T."/>
        </authorList>
    </citation>
    <scope>NUCLEOTIDE SEQUENCE [LARGE SCALE GENOMIC DNA]</scope>
    <source>
        <strain evidence="17 18">JEL423</strain>
    </source>
</reference>
<evidence type="ECO:0000313" key="18">
    <source>
        <dbReference type="Proteomes" id="UP000077115"/>
    </source>
</evidence>
<proteinExistence type="inferred from homology"/>
<dbReference type="eggNOG" id="KOG0036">
    <property type="taxonomic scope" value="Eukaryota"/>
</dbReference>
<dbReference type="SMART" id="SM00054">
    <property type="entry name" value="EFh"/>
    <property type="match status" value="3"/>
</dbReference>
<keyword evidence="6" id="KW-0677">Repeat</keyword>
<keyword evidence="7" id="KW-0999">Mitochondrion inner membrane</keyword>
<keyword evidence="4 12" id="KW-0812">Transmembrane</keyword>
<dbReference type="Pfam" id="PF13499">
    <property type="entry name" value="EF-hand_7"/>
    <property type="match status" value="1"/>
</dbReference>
<evidence type="ECO:0000256" key="7">
    <source>
        <dbReference type="ARBA" id="ARBA00022792"/>
    </source>
</evidence>
<dbReference type="SUPFAM" id="SSF47473">
    <property type="entry name" value="EF-hand"/>
    <property type="match status" value="1"/>
</dbReference>
<evidence type="ECO:0000256" key="6">
    <source>
        <dbReference type="ARBA" id="ARBA00022737"/>
    </source>
</evidence>
<dbReference type="GO" id="GO:0055085">
    <property type="term" value="P:transmembrane transport"/>
    <property type="evidence" value="ECO:0007669"/>
    <property type="project" value="InterPro"/>
</dbReference>
<dbReference type="InterPro" id="IPR023395">
    <property type="entry name" value="MCP_dom_sf"/>
</dbReference>
<sequence>MPLPATSASITNRKSNTLDEEYLNQKNPYPYNPLTSENVEARRSRIYQLYNRIDHRAQGYLDADSIVHWLNKSAFDQSAQFVSSKYKLDNTPTSNSTASPRTLTPARSNIDVSARGALENIPLGSTFMYARELVRACDKTADGRITFPEFEAFVKEKEKELLQLFQEIDSGNDNVIHLTELLSSVRAAGIDVSEQELQQFIEHVDKGNDGVIDFFEWRDYLLLLPQKTTLTNVFKFFNTLPNVDLNADAVPIPDHISVPGFSARLKYFLAGGIAGAVSRTATAPLDRLKVLLQTQTFRPRTSYLELLLSSVRKIYQDGGILSFYRGNGLNIVKIIPESALKFFIFEYVKDIIRSRSDSPTSDNALGVGGRFISGGIAGLVSQFAIYPIETTKTRMMAQITNGAPHKLARLESIGQLHKDSTIYDTVRHMWTEGGIRAFYRGCIPALVGIVPYAGIDLAVFETLKQSYISWSRSRDPANFPFGSTPHLSTPVILMFGMISGTCGAVLVYPLSLVRTRLQAQGTPSHPTFYRNSFDVVKKTFVKEGMLGFYKGLIPTLFKVLPAVSISYWVYEKSKRALNLP</sequence>
<dbReference type="PANTHER" id="PTHR24089">
    <property type="entry name" value="SOLUTE CARRIER FAMILY 25"/>
    <property type="match status" value="1"/>
</dbReference>
<dbReference type="PROSITE" id="PS50222">
    <property type="entry name" value="EF_HAND_2"/>
    <property type="match status" value="2"/>
</dbReference>
<reference evidence="17 18" key="2">
    <citation type="submission" date="2016-05" db="EMBL/GenBank/DDBJ databases">
        <title>Lineage-specific infection strategies underlie the spectrum of fungal disease in amphibians.</title>
        <authorList>
            <person name="Cuomo C.A."/>
            <person name="Farrer R.A."/>
            <person name="James T."/>
            <person name="Longcore J."/>
            <person name="Birren B."/>
        </authorList>
    </citation>
    <scope>NUCLEOTIDE SEQUENCE [LARGE SCALE GENOMIC DNA]</scope>
    <source>
        <strain evidence="17 18">JEL423</strain>
    </source>
</reference>
<keyword evidence="8" id="KW-0106">Calcium</keyword>
<comment type="similarity">
    <text evidence="2 13">Belongs to the mitochondrial carrier (TC 2.A.29) family.</text>
</comment>
<feature type="transmembrane region" description="Helical" evidence="15">
    <location>
        <begin position="547"/>
        <end position="570"/>
    </location>
</feature>
<evidence type="ECO:0000313" key="17">
    <source>
        <dbReference type="EMBL" id="OAJ39772.1"/>
    </source>
</evidence>
<evidence type="ECO:0000256" key="9">
    <source>
        <dbReference type="ARBA" id="ARBA00022989"/>
    </source>
</evidence>
<feature type="transmembrane region" description="Helical" evidence="15">
    <location>
        <begin position="491"/>
        <end position="510"/>
    </location>
</feature>
<keyword evidence="11 12" id="KW-0472">Membrane</keyword>
<evidence type="ECO:0000256" key="8">
    <source>
        <dbReference type="ARBA" id="ARBA00022837"/>
    </source>
</evidence>
<comment type="subcellular location">
    <subcellularLocation>
        <location evidence="1">Mitochondrion inner membrane</location>
        <topology evidence="1">Multi-pass membrane protein</topology>
    </subcellularLocation>
</comment>
<dbReference type="STRING" id="403673.A0A177WIZ8"/>
<feature type="repeat" description="Solcar" evidence="12">
    <location>
        <begin position="262"/>
        <end position="351"/>
    </location>
</feature>
<dbReference type="PROSITE" id="PS50920">
    <property type="entry name" value="SOLCAR"/>
    <property type="match status" value="3"/>
</dbReference>
<evidence type="ECO:0000256" key="15">
    <source>
        <dbReference type="SAM" id="Phobius"/>
    </source>
</evidence>
<evidence type="ECO:0000256" key="11">
    <source>
        <dbReference type="ARBA" id="ARBA00023136"/>
    </source>
</evidence>
<feature type="repeat" description="Solcar" evidence="12">
    <location>
        <begin position="487"/>
        <end position="576"/>
    </location>
</feature>
<dbReference type="FunFam" id="1.50.40.10:FF:000067">
    <property type="entry name" value="Mitochondrial substrate carrier family protein"/>
    <property type="match status" value="1"/>
</dbReference>
<dbReference type="Pfam" id="PF00153">
    <property type="entry name" value="Mito_carr"/>
    <property type="match status" value="3"/>
</dbReference>
<keyword evidence="5" id="KW-0479">Metal-binding</keyword>
<gene>
    <name evidence="17" type="ORF">BDEG_23594</name>
</gene>
<evidence type="ECO:0000256" key="1">
    <source>
        <dbReference type="ARBA" id="ARBA00004448"/>
    </source>
</evidence>
<evidence type="ECO:0000256" key="5">
    <source>
        <dbReference type="ARBA" id="ARBA00022723"/>
    </source>
</evidence>
<name>A0A177WIZ8_BATDL</name>
<dbReference type="OrthoDB" id="270584at2759"/>
<dbReference type="EMBL" id="DS022303">
    <property type="protein sequence ID" value="OAJ39772.1"/>
    <property type="molecule type" value="Genomic_DNA"/>
</dbReference>
<dbReference type="InterPro" id="IPR002067">
    <property type="entry name" value="MCP"/>
</dbReference>
<keyword evidence="3 13" id="KW-0813">Transport</keyword>
<dbReference type="SUPFAM" id="SSF103506">
    <property type="entry name" value="Mitochondrial carrier"/>
    <property type="match status" value="1"/>
</dbReference>
<dbReference type="CDD" id="cd00051">
    <property type="entry name" value="EFh"/>
    <property type="match status" value="1"/>
</dbReference>
<feature type="repeat" description="Solcar" evidence="12">
    <location>
        <begin position="365"/>
        <end position="466"/>
    </location>
</feature>
<evidence type="ECO:0000256" key="3">
    <source>
        <dbReference type="ARBA" id="ARBA00022448"/>
    </source>
</evidence>
<evidence type="ECO:0000259" key="16">
    <source>
        <dbReference type="PROSITE" id="PS50222"/>
    </source>
</evidence>
<evidence type="ECO:0000256" key="13">
    <source>
        <dbReference type="RuleBase" id="RU000488"/>
    </source>
</evidence>
<dbReference type="AlphaFoldDB" id="A0A177WIZ8"/>
<protein>
    <recommendedName>
        <fullName evidence="16">EF-hand domain-containing protein</fullName>
    </recommendedName>
</protein>
<dbReference type="InterPro" id="IPR002048">
    <property type="entry name" value="EF_hand_dom"/>
</dbReference>
<dbReference type="GO" id="GO:0005743">
    <property type="term" value="C:mitochondrial inner membrane"/>
    <property type="evidence" value="ECO:0007669"/>
    <property type="project" value="UniProtKB-SubCell"/>
</dbReference>
<dbReference type="PRINTS" id="PR00926">
    <property type="entry name" value="MITOCARRIER"/>
</dbReference>
<dbReference type="Proteomes" id="UP000077115">
    <property type="component" value="Unassembled WGS sequence"/>
</dbReference>
<keyword evidence="9 15" id="KW-1133">Transmembrane helix</keyword>
<dbReference type="VEuPathDB" id="FungiDB:BDEG_23594"/>
<feature type="compositionally biased region" description="Polar residues" evidence="14">
    <location>
        <begin position="1"/>
        <end position="15"/>
    </location>
</feature>